<dbReference type="PANTHER" id="PTHR42855:SF1">
    <property type="entry name" value="ABC TRANSPORTER DOMAIN-CONTAINING PROTEIN"/>
    <property type="match status" value="1"/>
</dbReference>
<protein>
    <submittedName>
        <fullName evidence="5">ATP-binding cassette, subfamily F, uup</fullName>
    </submittedName>
</protein>
<dbReference type="RefSeq" id="WP_092569782.1">
    <property type="nucleotide sequence ID" value="NZ_FOEN01000001.1"/>
</dbReference>
<dbReference type="InterPro" id="IPR037118">
    <property type="entry name" value="Val-tRNA_synth_C_sf"/>
</dbReference>
<evidence type="ECO:0000256" key="2">
    <source>
        <dbReference type="ARBA" id="ARBA00022840"/>
    </source>
</evidence>
<keyword evidence="1" id="KW-0547">Nucleotide-binding</keyword>
<dbReference type="PANTHER" id="PTHR42855">
    <property type="entry name" value="ABC TRANSPORTER ATP-BINDING SUBUNIT"/>
    <property type="match status" value="1"/>
</dbReference>
<evidence type="ECO:0000256" key="1">
    <source>
        <dbReference type="ARBA" id="ARBA00022741"/>
    </source>
</evidence>
<keyword evidence="2 5" id="KW-0067">ATP-binding</keyword>
<dbReference type="Gene3D" id="3.40.50.300">
    <property type="entry name" value="P-loop containing nucleotide triphosphate hydrolases"/>
    <property type="match status" value="2"/>
</dbReference>
<accession>A0A1H8Z5Q4</accession>
<evidence type="ECO:0000313" key="6">
    <source>
        <dbReference type="Proteomes" id="UP000198833"/>
    </source>
</evidence>
<sequence length="629" mass="71701">MKELVVENLHKSYGIKNLLSGVDFAIRDGDRVGLIGPNGTGKSSFLKVLAGQDTYDQGEISQPNKYTIAYLAQNPQFNPNQTILQAVYQSDHPLIQLNLAYQEAVEALQADPENPALFKQFNALTDQMTLQNAWDVDVRAKTILNQLGLTQLNRKLQGLSGGEFKRVGLAQVLISEPDLLILDEPTNHLDIPAIEWLEKYLADYKGALLLVTHDRYFLDRVVNKIVELRHGHFREYSGTYQDYLTKRTEQQEIQHKLYEKQNKLYQQELAWMRTGARARTTKQQARIDRFQDLAQDIKDRPQDQAGIAFEFDQQRIGKQIIEMEDVSISVAAKPVINHFTKTFIKGDCLGIIGPNGIGKTSFLNALAGFLPVDHGRIEMGQTVRLAYYRQMDEDLPADQRILTYLSRVADHFKRPDGSMVSASSMLERFNFPRESHGSLIGQLSGGERRRLYLLSLLIQEPNVLLLDEPTNDLDIDTLTVLEDYLSDFAGVVIIVSHDRYFLDKIVNQVLCLQGSGSYQLAYGNYSDYHASRLATKSNQLKEEPTSPAKDQTIKEGKSKSGLTYLEKKEWASIEEEIERYDLLIQSLEDKMNAHGSDLDKLLDWQQELDQANEMLLHLYERYDYLSDKV</sequence>
<dbReference type="OrthoDB" id="9760950at2"/>
<dbReference type="Gene3D" id="1.10.287.380">
    <property type="entry name" value="Valyl-tRNA synthetase, C-terminal domain"/>
    <property type="match status" value="1"/>
</dbReference>
<dbReference type="GO" id="GO:0005524">
    <property type="term" value="F:ATP binding"/>
    <property type="evidence" value="ECO:0007669"/>
    <property type="project" value="UniProtKB-KW"/>
</dbReference>
<dbReference type="GO" id="GO:0003677">
    <property type="term" value="F:DNA binding"/>
    <property type="evidence" value="ECO:0007669"/>
    <property type="project" value="InterPro"/>
</dbReference>
<evidence type="ECO:0000259" key="4">
    <source>
        <dbReference type="PROSITE" id="PS50893"/>
    </source>
</evidence>
<dbReference type="InterPro" id="IPR051309">
    <property type="entry name" value="ABCF_ATPase"/>
</dbReference>
<dbReference type="Pfam" id="PF12848">
    <property type="entry name" value="ABC_tran_Xtn"/>
    <property type="match status" value="1"/>
</dbReference>
<dbReference type="FunFam" id="3.40.50.300:FF:000011">
    <property type="entry name" value="Putative ABC transporter ATP-binding component"/>
    <property type="match status" value="1"/>
</dbReference>
<dbReference type="InterPro" id="IPR027417">
    <property type="entry name" value="P-loop_NTPase"/>
</dbReference>
<dbReference type="InterPro" id="IPR003439">
    <property type="entry name" value="ABC_transporter-like_ATP-bd"/>
</dbReference>
<keyword evidence="6" id="KW-1185">Reference proteome</keyword>
<dbReference type="STRING" id="89093.SAMN04488558_101156"/>
<dbReference type="SMART" id="SM00382">
    <property type="entry name" value="AAA"/>
    <property type="match status" value="2"/>
</dbReference>
<dbReference type="Proteomes" id="UP000198833">
    <property type="component" value="Unassembled WGS sequence"/>
</dbReference>
<dbReference type="InterPro" id="IPR032781">
    <property type="entry name" value="ABC_tran_Xtn"/>
</dbReference>
<dbReference type="GO" id="GO:0016887">
    <property type="term" value="F:ATP hydrolysis activity"/>
    <property type="evidence" value="ECO:0007669"/>
    <property type="project" value="InterPro"/>
</dbReference>
<reference evidence="5 6" key="1">
    <citation type="submission" date="2016-10" db="EMBL/GenBank/DDBJ databases">
        <authorList>
            <person name="de Groot N.N."/>
        </authorList>
    </citation>
    <scope>NUCLEOTIDE SEQUENCE [LARGE SCALE GENOMIC DNA]</scope>
    <source>
        <strain evidence="5 6">DSM 15695</strain>
    </source>
</reference>
<feature type="domain" description="ABC transporter" evidence="4">
    <location>
        <begin position="4"/>
        <end position="255"/>
    </location>
</feature>
<keyword evidence="3" id="KW-0175">Coiled coil</keyword>
<gene>
    <name evidence="5" type="ORF">SAMN04488558_101156</name>
</gene>
<organism evidence="5 6">
    <name type="scientific">Ignavigranum ruoffiae</name>
    <dbReference type="NCBI Taxonomy" id="89093"/>
    <lineage>
        <taxon>Bacteria</taxon>
        <taxon>Bacillati</taxon>
        <taxon>Bacillota</taxon>
        <taxon>Bacilli</taxon>
        <taxon>Lactobacillales</taxon>
        <taxon>Aerococcaceae</taxon>
        <taxon>Ignavigranum</taxon>
    </lineage>
</organism>
<dbReference type="PROSITE" id="PS00211">
    <property type="entry name" value="ABC_TRANSPORTER_1"/>
    <property type="match status" value="1"/>
</dbReference>
<dbReference type="Pfam" id="PF16326">
    <property type="entry name" value="ABC_tran_CTD"/>
    <property type="match status" value="1"/>
</dbReference>
<dbReference type="EMBL" id="FOEN01000001">
    <property type="protein sequence ID" value="SEP59671.1"/>
    <property type="molecule type" value="Genomic_DNA"/>
</dbReference>
<dbReference type="CDD" id="cd03221">
    <property type="entry name" value="ABCF_EF-3"/>
    <property type="match status" value="2"/>
</dbReference>
<dbReference type="AlphaFoldDB" id="A0A1H8Z5Q4"/>
<dbReference type="SUPFAM" id="SSF52540">
    <property type="entry name" value="P-loop containing nucleoside triphosphate hydrolases"/>
    <property type="match status" value="2"/>
</dbReference>
<dbReference type="Pfam" id="PF00005">
    <property type="entry name" value="ABC_tran"/>
    <property type="match status" value="2"/>
</dbReference>
<evidence type="ECO:0000256" key="3">
    <source>
        <dbReference type="SAM" id="Coils"/>
    </source>
</evidence>
<proteinExistence type="predicted"/>
<dbReference type="InterPro" id="IPR003593">
    <property type="entry name" value="AAA+_ATPase"/>
</dbReference>
<dbReference type="PROSITE" id="PS50893">
    <property type="entry name" value="ABC_TRANSPORTER_2"/>
    <property type="match status" value="2"/>
</dbReference>
<feature type="domain" description="ABC transporter" evidence="4">
    <location>
        <begin position="321"/>
        <end position="539"/>
    </location>
</feature>
<name>A0A1H8Z5Q4_9LACT</name>
<dbReference type="InterPro" id="IPR017871">
    <property type="entry name" value="ABC_transporter-like_CS"/>
</dbReference>
<evidence type="ECO:0000313" key="5">
    <source>
        <dbReference type="EMBL" id="SEP59671.1"/>
    </source>
</evidence>
<feature type="coiled-coil region" evidence="3">
    <location>
        <begin position="570"/>
        <end position="621"/>
    </location>
</feature>
<dbReference type="InterPro" id="IPR032524">
    <property type="entry name" value="ABC_tran_C"/>
</dbReference>